<dbReference type="SUPFAM" id="SSF56176">
    <property type="entry name" value="FAD-binding/transporter-associated domain-like"/>
    <property type="match status" value="1"/>
</dbReference>
<dbReference type="PANTHER" id="PTHR42659:SF9">
    <property type="entry name" value="XANTHINE DEHYDROGENASE FAD-BINDING SUBUNIT XDHB-RELATED"/>
    <property type="match status" value="1"/>
</dbReference>
<dbReference type="Gene3D" id="3.30.390.50">
    <property type="entry name" value="CO dehydrogenase flavoprotein, C-terminal domain"/>
    <property type="match status" value="1"/>
</dbReference>
<evidence type="ECO:0000313" key="4">
    <source>
        <dbReference type="EMBL" id="MDV5087455.1"/>
    </source>
</evidence>
<dbReference type="SMART" id="SM01092">
    <property type="entry name" value="CO_deh_flav_C"/>
    <property type="match status" value="1"/>
</dbReference>
<dbReference type="InterPro" id="IPR016169">
    <property type="entry name" value="FAD-bd_PCMH_sub2"/>
</dbReference>
<dbReference type="InterPro" id="IPR016166">
    <property type="entry name" value="FAD-bd_PCMH"/>
</dbReference>
<keyword evidence="5" id="KW-1185">Reference proteome</keyword>
<dbReference type="SUPFAM" id="SSF55447">
    <property type="entry name" value="CO dehydrogenase flavoprotein C-terminal domain-like"/>
    <property type="match status" value="1"/>
</dbReference>
<evidence type="ECO:0000313" key="5">
    <source>
        <dbReference type="Proteomes" id="UP001272515"/>
    </source>
</evidence>
<keyword evidence="2" id="KW-0560">Oxidoreductase</keyword>
<feature type="domain" description="FAD-binding PCMH-type" evidence="3">
    <location>
        <begin position="1"/>
        <end position="162"/>
    </location>
</feature>
<dbReference type="InterPro" id="IPR036683">
    <property type="entry name" value="CO_DH_flav_C_dom_sf"/>
</dbReference>
<dbReference type="PROSITE" id="PS51387">
    <property type="entry name" value="FAD_PCMH"/>
    <property type="match status" value="1"/>
</dbReference>
<name>A0ABU3Z6B8_9FIRM</name>
<comment type="caution">
    <text evidence="4">The sequence shown here is derived from an EMBL/GenBank/DDBJ whole genome shotgun (WGS) entry which is preliminary data.</text>
</comment>
<dbReference type="Pfam" id="PF00941">
    <property type="entry name" value="FAD_binding_5"/>
    <property type="match status" value="1"/>
</dbReference>
<evidence type="ECO:0000256" key="1">
    <source>
        <dbReference type="ARBA" id="ARBA00022630"/>
    </source>
</evidence>
<dbReference type="Gene3D" id="3.30.465.10">
    <property type="match status" value="1"/>
</dbReference>
<dbReference type="PANTHER" id="PTHR42659">
    <property type="entry name" value="XANTHINE DEHYDROGENASE SUBUNIT C-RELATED"/>
    <property type="match status" value="1"/>
</dbReference>
<dbReference type="RefSeq" id="WP_317329301.1">
    <property type="nucleotide sequence ID" value="NZ_JAWJZA010000010.1"/>
</dbReference>
<accession>A0ABU3Z6B8</accession>
<dbReference type="InterPro" id="IPR002346">
    <property type="entry name" value="Mopterin_DH_FAD-bd"/>
</dbReference>
<proteinExistence type="predicted"/>
<protein>
    <submittedName>
        <fullName evidence="4">FAD binding domain-containing protein</fullName>
    </submittedName>
</protein>
<dbReference type="EMBL" id="JAWJZB010000001">
    <property type="protein sequence ID" value="MDV5087455.1"/>
    <property type="molecule type" value="Genomic_DNA"/>
</dbReference>
<sequence>MLAFSKVIQPKTVAEAYEAAVKNKMAPLLAGGCWIRLGRRIWPVVIDLSELGLRYVKEENNEFVIGAMATQSDVEQFEPLRQFVKGIIPAGIHEILGVQFRNMATMGGSVASRFGFSDIIPALLAVKADVVLANGGRMSLEDYMTYRDRDILVEIRIPNYEVPVAIEALRISRGDFPYLTGSIRKDETGYAVYVGTRPGAPMKAVKASALLTEKGAAAAKEAGELAAEELNLQKNSHASKEYRQAMTKSMVVRLVKEVEAWN</sequence>
<dbReference type="InterPro" id="IPR005107">
    <property type="entry name" value="CO_DH_flav_C"/>
</dbReference>
<evidence type="ECO:0000259" key="3">
    <source>
        <dbReference type="PROSITE" id="PS51387"/>
    </source>
</evidence>
<dbReference type="InterPro" id="IPR036318">
    <property type="entry name" value="FAD-bd_PCMH-like_sf"/>
</dbReference>
<dbReference type="Pfam" id="PF03450">
    <property type="entry name" value="CO_deh_flav_C"/>
    <property type="match status" value="1"/>
</dbReference>
<organism evidence="4 5">
    <name type="scientific">Veillonella absiana</name>
    <dbReference type="NCBI Taxonomy" id="3079305"/>
    <lineage>
        <taxon>Bacteria</taxon>
        <taxon>Bacillati</taxon>
        <taxon>Bacillota</taxon>
        <taxon>Negativicutes</taxon>
        <taxon>Veillonellales</taxon>
        <taxon>Veillonellaceae</taxon>
        <taxon>Veillonella</taxon>
    </lineage>
</organism>
<reference evidence="4 5" key="1">
    <citation type="submission" date="2023-10" db="EMBL/GenBank/DDBJ databases">
        <title>Veillonella sp. nov., isolated from a pig farm feces dump.</title>
        <authorList>
            <person name="Chang Y.-H."/>
        </authorList>
    </citation>
    <scope>NUCLEOTIDE SEQUENCE [LARGE SCALE GENOMIC DNA]</scope>
    <source>
        <strain evidence="4 5">YH-vei2233</strain>
    </source>
</reference>
<evidence type="ECO:0000256" key="2">
    <source>
        <dbReference type="ARBA" id="ARBA00023002"/>
    </source>
</evidence>
<dbReference type="Proteomes" id="UP001272515">
    <property type="component" value="Unassembled WGS sequence"/>
</dbReference>
<gene>
    <name evidence="4" type="ORF">RVY80_01115</name>
</gene>
<keyword evidence="1" id="KW-0285">Flavoprotein</keyword>
<dbReference type="InterPro" id="IPR051312">
    <property type="entry name" value="Diverse_Substr_Oxidored"/>
</dbReference>